<organism evidence="1 2">
    <name type="scientific">Microseira wollei NIES-4236</name>
    <dbReference type="NCBI Taxonomy" id="2530354"/>
    <lineage>
        <taxon>Bacteria</taxon>
        <taxon>Bacillati</taxon>
        <taxon>Cyanobacteriota</taxon>
        <taxon>Cyanophyceae</taxon>
        <taxon>Oscillatoriophycideae</taxon>
        <taxon>Aerosakkonematales</taxon>
        <taxon>Aerosakkonemataceae</taxon>
        <taxon>Microseira</taxon>
    </lineage>
</organism>
<gene>
    <name evidence="1" type="ORF">MiSe_59950</name>
</gene>
<protein>
    <submittedName>
        <fullName evidence="1">Uncharacterized protein</fullName>
    </submittedName>
</protein>
<name>A0AAV3XF32_9CYAN</name>
<accession>A0AAV3XF32</accession>
<evidence type="ECO:0000313" key="2">
    <source>
        <dbReference type="Proteomes" id="UP001050975"/>
    </source>
</evidence>
<comment type="caution">
    <text evidence="1">The sequence shown here is derived from an EMBL/GenBank/DDBJ whole genome shotgun (WGS) entry which is preliminary data.</text>
</comment>
<dbReference type="EMBL" id="BLAY01000112">
    <property type="protein sequence ID" value="GET41183.1"/>
    <property type="molecule type" value="Genomic_DNA"/>
</dbReference>
<keyword evidence="2" id="KW-1185">Reference proteome</keyword>
<proteinExistence type="predicted"/>
<sequence>MKPNLLILMATTLTIVTLSNGGLAQRQSAPPSNSTRQPLAQIVETRGRVELKRESNYQTARVGDNLYIGNLVRVPKGSRLVIRCTANSRTWTIPDDNLPRGVANFCSPPM</sequence>
<dbReference type="AlphaFoldDB" id="A0AAV3XF32"/>
<dbReference type="Proteomes" id="UP001050975">
    <property type="component" value="Unassembled WGS sequence"/>
</dbReference>
<reference evidence="1" key="1">
    <citation type="submission" date="2019-10" db="EMBL/GenBank/DDBJ databases">
        <title>Draft genome sequece of Microseira wollei NIES-4236.</title>
        <authorList>
            <person name="Yamaguchi H."/>
            <person name="Suzuki S."/>
            <person name="Kawachi M."/>
        </authorList>
    </citation>
    <scope>NUCLEOTIDE SEQUENCE</scope>
    <source>
        <strain evidence="1">NIES-4236</strain>
    </source>
</reference>
<evidence type="ECO:0000313" key="1">
    <source>
        <dbReference type="EMBL" id="GET41183.1"/>
    </source>
</evidence>
<dbReference type="RefSeq" id="WP_226587398.1">
    <property type="nucleotide sequence ID" value="NZ_BLAY01000112.1"/>
</dbReference>